<keyword evidence="4" id="KW-0732">Signal</keyword>
<feature type="chain" id="PRO_5045387763" description="diguanylate cyclase" evidence="4">
    <location>
        <begin position="33"/>
        <end position="613"/>
    </location>
</feature>
<sequence>MIKLSCFLLKRFTQYLKTVLALMLVLTLSVQANNDVIDLKKLPTDELIKQGLAVKSYDSKLSRRILERLTARTRTMDGLQLNQYKYLLAYEQILMGNYQQAINYSKSNTNSRYIKYKLAALNNIMFLNVLLGQYLEASEVIKPILIALKRFEPEQETTVNTYTTLAYFYNELDQPQQALNYIEHILTADNMQLTERQQCFLGMQHIYALQGLNELSTNDPYISRYYNLCKTINEQLLVEEIAATQAFLLLKNQQPQQAIELLLANYESMAAQKYPPNYLRFNSYLAKAHFQLNNLSKASEFADKALSISFENQLHPAFLIAYEVNFNLAKHNKNKQAEFNTLRNKVNLQHKLALKAKEKALALSGLAYDLDELERELIGYSLRINSHLKEEEIKLEHNTIFSHFLISNRIIQLILFGFIFFLTKSVIANVKLKKQIVADLIIDKMTDCLHRHAFLEQAQQALDNAPRKGPPFSLVIMNIDNLRDVNENQGNDRADRLIKLVLSKHIFDPQTLVGRLGGDEFVFLLKDCSANQAIEICEEYRIQTNFLDTKPICYQFDVTTRFGVSDTHISGFNIMNLLIDTEQAVTQATDECKNCTCCFEGVAMQELSEPQVR</sequence>
<keyword evidence="6" id="KW-0548">Nucleotidyltransferase</keyword>
<gene>
    <name evidence="6" type="ORF">RI845_14615</name>
</gene>
<evidence type="ECO:0000313" key="6">
    <source>
        <dbReference type="EMBL" id="WNC67746.1"/>
    </source>
</evidence>
<dbReference type="PANTHER" id="PTHR45138">
    <property type="entry name" value="REGULATORY COMPONENTS OF SENSORY TRANSDUCTION SYSTEM"/>
    <property type="match status" value="1"/>
</dbReference>
<dbReference type="InterPro" id="IPR043128">
    <property type="entry name" value="Rev_trsase/Diguanyl_cyclase"/>
</dbReference>
<evidence type="ECO:0000256" key="4">
    <source>
        <dbReference type="SAM" id="SignalP"/>
    </source>
</evidence>
<dbReference type="PANTHER" id="PTHR45138:SF9">
    <property type="entry name" value="DIGUANYLATE CYCLASE DGCM-RELATED"/>
    <property type="match status" value="1"/>
</dbReference>
<dbReference type="PROSITE" id="PS50887">
    <property type="entry name" value="GGDEF"/>
    <property type="match status" value="1"/>
</dbReference>
<evidence type="ECO:0000256" key="2">
    <source>
        <dbReference type="ARBA" id="ARBA00034247"/>
    </source>
</evidence>
<dbReference type="SUPFAM" id="SSF48452">
    <property type="entry name" value="TPR-like"/>
    <property type="match status" value="1"/>
</dbReference>
<dbReference type="SUPFAM" id="SSF55073">
    <property type="entry name" value="Nucleotide cyclase"/>
    <property type="match status" value="1"/>
</dbReference>
<name>A0ABY9TH39_9GAMM</name>
<dbReference type="EMBL" id="CP134146">
    <property type="protein sequence ID" value="WNC67746.1"/>
    <property type="molecule type" value="Genomic_DNA"/>
</dbReference>
<feature type="domain" description="GGDEF" evidence="5">
    <location>
        <begin position="470"/>
        <end position="601"/>
    </location>
</feature>
<dbReference type="Pfam" id="PF00990">
    <property type="entry name" value="GGDEF"/>
    <property type="match status" value="1"/>
</dbReference>
<feature type="transmembrane region" description="Helical" evidence="3">
    <location>
        <begin position="410"/>
        <end position="427"/>
    </location>
</feature>
<keyword evidence="3" id="KW-0812">Transmembrane</keyword>
<evidence type="ECO:0000256" key="1">
    <source>
        <dbReference type="ARBA" id="ARBA00012528"/>
    </source>
</evidence>
<dbReference type="CDD" id="cd01949">
    <property type="entry name" value="GGDEF"/>
    <property type="match status" value="1"/>
</dbReference>
<dbReference type="Proteomes" id="UP001248581">
    <property type="component" value="Chromosome"/>
</dbReference>
<evidence type="ECO:0000259" key="5">
    <source>
        <dbReference type="PROSITE" id="PS50887"/>
    </source>
</evidence>
<comment type="catalytic activity">
    <reaction evidence="2">
        <text>2 GTP = 3',3'-c-di-GMP + 2 diphosphate</text>
        <dbReference type="Rhea" id="RHEA:24898"/>
        <dbReference type="ChEBI" id="CHEBI:33019"/>
        <dbReference type="ChEBI" id="CHEBI:37565"/>
        <dbReference type="ChEBI" id="CHEBI:58805"/>
        <dbReference type="EC" id="2.7.7.65"/>
    </reaction>
</comment>
<keyword evidence="3" id="KW-0472">Membrane</keyword>
<dbReference type="NCBIfam" id="TIGR00254">
    <property type="entry name" value="GGDEF"/>
    <property type="match status" value="1"/>
</dbReference>
<feature type="signal peptide" evidence="4">
    <location>
        <begin position="1"/>
        <end position="32"/>
    </location>
</feature>
<evidence type="ECO:0000256" key="3">
    <source>
        <dbReference type="SAM" id="Phobius"/>
    </source>
</evidence>
<dbReference type="RefSeq" id="WP_348386905.1">
    <property type="nucleotide sequence ID" value="NZ_CP134146.1"/>
</dbReference>
<dbReference type="InterPro" id="IPR050469">
    <property type="entry name" value="Diguanylate_Cyclase"/>
</dbReference>
<dbReference type="InterPro" id="IPR029787">
    <property type="entry name" value="Nucleotide_cyclase"/>
</dbReference>
<keyword evidence="7" id="KW-1185">Reference proteome</keyword>
<dbReference type="InterPro" id="IPR000160">
    <property type="entry name" value="GGDEF_dom"/>
</dbReference>
<dbReference type="GO" id="GO:0052621">
    <property type="term" value="F:diguanylate cyclase activity"/>
    <property type="evidence" value="ECO:0007669"/>
    <property type="project" value="UniProtKB-EC"/>
</dbReference>
<keyword evidence="6" id="KW-0808">Transferase</keyword>
<keyword evidence="3" id="KW-1133">Transmembrane helix</keyword>
<dbReference type="SMART" id="SM00267">
    <property type="entry name" value="GGDEF"/>
    <property type="match status" value="1"/>
</dbReference>
<reference evidence="7" key="1">
    <citation type="submission" date="2023-09" db="EMBL/GenBank/DDBJ databases">
        <authorList>
            <person name="Li S."/>
            <person name="Li X."/>
            <person name="Zhang C."/>
            <person name="Zhao Z."/>
        </authorList>
    </citation>
    <scope>NUCLEOTIDE SEQUENCE [LARGE SCALE GENOMIC DNA]</scope>
    <source>
        <strain evidence="7">SQ345</strain>
    </source>
</reference>
<organism evidence="6 7">
    <name type="scientific">Thalassotalea nanhaiensis</name>
    <dbReference type="NCBI Taxonomy" id="3065648"/>
    <lineage>
        <taxon>Bacteria</taxon>
        <taxon>Pseudomonadati</taxon>
        <taxon>Pseudomonadota</taxon>
        <taxon>Gammaproteobacteria</taxon>
        <taxon>Alteromonadales</taxon>
        <taxon>Colwelliaceae</taxon>
        <taxon>Thalassotalea</taxon>
    </lineage>
</organism>
<dbReference type="Gene3D" id="3.30.70.270">
    <property type="match status" value="1"/>
</dbReference>
<proteinExistence type="predicted"/>
<protein>
    <recommendedName>
        <fullName evidence="1">diguanylate cyclase</fullName>
        <ecNumber evidence="1">2.7.7.65</ecNumber>
    </recommendedName>
</protein>
<dbReference type="Gene3D" id="1.25.40.10">
    <property type="entry name" value="Tetratricopeptide repeat domain"/>
    <property type="match status" value="1"/>
</dbReference>
<accession>A0ABY9TH39</accession>
<dbReference type="InterPro" id="IPR011990">
    <property type="entry name" value="TPR-like_helical_dom_sf"/>
</dbReference>
<dbReference type="EC" id="2.7.7.65" evidence="1"/>
<evidence type="ECO:0000313" key="7">
    <source>
        <dbReference type="Proteomes" id="UP001248581"/>
    </source>
</evidence>